<evidence type="ECO:0000313" key="2">
    <source>
        <dbReference type="EMBL" id="KAL0330365.1"/>
    </source>
</evidence>
<dbReference type="InterPro" id="IPR029072">
    <property type="entry name" value="YebC-like"/>
</dbReference>
<dbReference type="Pfam" id="PF20772">
    <property type="entry name" value="TACO1_YebC_N"/>
    <property type="match status" value="1"/>
</dbReference>
<dbReference type="EMBL" id="JACGWJ010000022">
    <property type="protein sequence ID" value="KAL0330365.1"/>
    <property type="molecule type" value="Genomic_DNA"/>
</dbReference>
<dbReference type="GO" id="GO:0009507">
    <property type="term" value="C:chloroplast"/>
    <property type="evidence" value="ECO:0007669"/>
    <property type="project" value="TreeGrafter"/>
</dbReference>
<reference evidence="2" key="1">
    <citation type="submission" date="2020-06" db="EMBL/GenBank/DDBJ databases">
        <authorList>
            <person name="Li T."/>
            <person name="Hu X."/>
            <person name="Zhang T."/>
            <person name="Song X."/>
            <person name="Zhang H."/>
            <person name="Dai N."/>
            <person name="Sheng W."/>
            <person name="Hou X."/>
            <person name="Wei L."/>
        </authorList>
    </citation>
    <scope>NUCLEOTIDE SEQUENCE</scope>
    <source>
        <strain evidence="2">G02</strain>
        <tissue evidence="2">Leaf</tissue>
    </source>
</reference>
<sequence>MPSLSAIRAFGSLLVRFSNGVPLKPSNSFSHHRTVLLSRKLSSLSWYSSSGTWAPFCGLNYGNSDRKISTCPPLCMGRRSCKIAGRKTAQDAKKAKLYARFGKEVVSALMESQKLVHSNGVSGLSHDFPCWSPAHDIRYECPRVKKGGSSPVSNTALAALFEKAKELDIPRDIIDRNIKRASEKGQEAYIEKFYEVVGHTSCIVFILRDARSYAGADDVIEPSMDEDDMEEDAERYKGLFIKKIREGDGKGQGGTF</sequence>
<dbReference type="PANTHER" id="PTHR12532">
    <property type="entry name" value="TRANSLATIONAL ACTIVATOR OF CYTOCHROME C OXIDASE 1"/>
    <property type="match status" value="1"/>
</dbReference>
<name>A0AAW2MG66_SESRA</name>
<dbReference type="SUPFAM" id="SSF75625">
    <property type="entry name" value="YebC-like"/>
    <property type="match status" value="1"/>
</dbReference>
<evidence type="ECO:0000259" key="1">
    <source>
        <dbReference type="Pfam" id="PF20772"/>
    </source>
</evidence>
<reference evidence="2" key="2">
    <citation type="journal article" date="2024" name="Plant">
        <title>Genomic evolution and insights into agronomic trait innovations of Sesamum species.</title>
        <authorList>
            <person name="Miao H."/>
            <person name="Wang L."/>
            <person name="Qu L."/>
            <person name="Liu H."/>
            <person name="Sun Y."/>
            <person name="Le M."/>
            <person name="Wang Q."/>
            <person name="Wei S."/>
            <person name="Zheng Y."/>
            <person name="Lin W."/>
            <person name="Duan Y."/>
            <person name="Cao H."/>
            <person name="Xiong S."/>
            <person name="Wang X."/>
            <person name="Wei L."/>
            <person name="Li C."/>
            <person name="Ma Q."/>
            <person name="Ju M."/>
            <person name="Zhao R."/>
            <person name="Li G."/>
            <person name="Mu C."/>
            <person name="Tian Q."/>
            <person name="Mei H."/>
            <person name="Zhang T."/>
            <person name="Gao T."/>
            <person name="Zhang H."/>
        </authorList>
    </citation>
    <scope>NUCLEOTIDE SEQUENCE</scope>
    <source>
        <strain evidence="2">G02</strain>
    </source>
</reference>
<proteinExistence type="predicted"/>
<dbReference type="PANTHER" id="PTHR12532:SF0">
    <property type="entry name" value="TRANSLATIONAL ACTIVATOR OF CYTOCHROME C OXIDASE 1"/>
    <property type="match status" value="1"/>
</dbReference>
<organism evidence="2">
    <name type="scientific">Sesamum radiatum</name>
    <name type="common">Black benniseed</name>
    <dbReference type="NCBI Taxonomy" id="300843"/>
    <lineage>
        <taxon>Eukaryota</taxon>
        <taxon>Viridiplantae</taxon>
        <taxon>Streptophyta</taxon>
        <taxon>Embryophyta</taxon>
        <taxon>Tracheophyta</taxon>
        <taxon>Spermatophyta</taxon>
        <taxon>Magnoliopsida</taxon>
        <taxon>eudicotyledons</taxon>
        <taxon>Gunneridae</taxon>
        <taxon>Pentapetalae</taxon>
        <taxon>asterids</taxon>
        <taxon>lamiids</taxon>
        <taxon>Lamiales</taxon>
        <taxon>Pedaliaceae</taxon>
        <taxon>Sesamum</taxon>
    </lineage>
</organism>
<dbReference type="InterPro" id="IPR049083">
    <property type="entry name" value="TACO1_YebC_N"/>
</dbReference>
<dbReference type="AlphaFoldDB" id="A0AAW2MG66"/>
<dbReference type="Gene3D" id="1.10.10.200">
    <property type="match status" value="1"/>
</dbReference>
<gene>
    <name evidence="2" type="ORF">Sradi_5023200</name>
</gene>
<dbReference type="InterPro" id="IPR017856">
    <property type="entry name" value="Integrase-like_N"/>
</dbReference>
<comment type="caution">
    <text evidence="2">The sequence shown here is derived from an EMBL/GenBank/DDBJ whole genome shotgun (WGS) entry which is preliminary data.</text>
</comment>
<protein>
    <submittedName>
        <fullName evidence="2">Transcriptional regulatory protein</fullName>
    </submittedName>
</protein>
<dbReference type="InterPro" id="IPR002876">
    <property type="entry name" value="Transcrip_reg_TACO1-like"/>
</dbReference>
<feature type="domain" description="TACO1/YebC-like N-terminal" evidence="1">
    <location>
        <begin position="144"/>
        <end position="183"/>
    </location>
</feature>
<accession>A0AAW2MG66</accession>